<dbReference type="EMBL" id="QKZV01000009">
    <property type="protein sequence ID" value="PZX60664.1"/>
    <property type="molecule type" value="Genomic_DNA"/>
</dbReference>
<name>A0A2W7RJT9_9BACT</name>
<reference evidence="2 3" key="1">
    <citation type="submission" date="2018-06" db="EMBL/GenBank/DDBJ databases">
        <title>Genomic Encyclopedia of Archaeal and Bacterial Type Strains, Phase II (KMG-II): from individual species to whole genera.</title>
        <authorList>
            <person name="Goeker M."/>
        </authorList>
    </citation>
    <scope>NUCLEOTIDE SEQUENCE [LARGE SCALE GENOMIC DNA]</scope>
    <source>
        <strain evidence="2 3">DSM 23241</strain>
    </source>
</reference>
<comment type="caution">
    <text evidence="2">The sequence shown here is derived from an EMBL/GenBank/DDBJ whole genome shotgun (WGS) entry which is preliminary data.</text>
</comment>
<evidence type="ECO:0000313" key="3">
    <source>
        <dbReference type="Proteomes" id="UP000249720"/>
    </source>
</evidence>
<dbReference type="PROSITE" id="PS51257">
    <property type="entry name" value="PROKAR_LIPOPROTEIN"/>
    <property type="match status" value="1"/>
</dbReference>
<accession>A0A2W7RJT9</accession>
<sequence length="293" mass="31331">MKKNFLLLAVTIMLGFIACNKTTKMTIPQNKVLNAKDFQIYGSKHNQELSNVYNGLLNRQKSNLTNINTFGVDNVLNASQALDISQNIILNDLNNTPNISTLEKELGYYYVNNTFAGIPIMANTHLFTESIANNLTTSQITLLDELYSVIDNVNIDNDLVVTGNKITAIENKVPNLNLTEVQQSIIYIATNVARSSITYWNSEGPNWVKLNSPSVGTTIATLNAQVSTFGFWGSVWGGIKQAAKGDVAGAVGGAVGAAAANIIVGPGTVAYGAAIVSASAAGSAYEAVMYILK</sequence>
<feature type="chain" id="PRO_5016006953" evidence="1">
    <location>
        <begin position="19"/>
        <end position="293"/>
    </location>
</feature>
<dbReference type="AlphaFoldDB" id="A0A2W7RJT9"/>
<keyword evidence="1" id="KW-0732">Signal</keyword>
<dbReference type="RefSeq" id="WP_111296856.1">
    <property type="nucleotide sequence ID" value="NZ_QKZV01000009.1"/>
</dbReference>
<organism evidence="2 3">
    <name type="scientific">Hydrotalea sandarakina</name>
    <dbReference type="NCBI Taxonomy" id="1004304"/>
    <lineage>
        <taxon>Bacteria</taxon>
        <taxon>Pseudomonadati</taxon>
        <taxon>Bacteroidota</taxon>
        <taxon>Chitinophagia</taxon>
        <taxon>Chitinophagales</taxon>
        <taxon>Chitinophagaceae</taxon>
        <taxon>Hydrotalea</taxon>
    </lineage>
</organism>
<keyword evidence="3" id="KW-1185">Reference proteome</keyword>
<protein>
    <submittedName>
        <fullName evidence="2">Uncharacterized protein</fullName>
    </submittedName>
</protein>
<gene>
    <name evidence="2" type="ORF">LX80_02441</name>
</gene>
<feature type="signal peptide" evidence="1">
    <location>
        <begin position="1"/>
        <end position="18"/>
    </location>
</feature>
<evidence type="ECO:0000256" key="1">
    <source>
        <dbReference type="SAM" id="SignalP"/>
    </source>
</evidence>
<dbReference type="Proteomes" id="UP000249720">
    <property type="component" value="Unassembled WGS sequence"/>
</dbReference>
<proteinExistence type="predicted"/>
<evidence type="ECO:0000313" key="2">
    <source>
        <dbReference type="EMBL" id="PZX60664.1"/>
    </source>
</evidence>